<dbReference type="EMBL" id="CP002631">
    <property type="protein sequence ID" value="AEB13769.1"/>
    <property type="molecule type" value="Genomic_DNA"/>
</dbReference>
<dbReference type="PANTHER" id="PTHR43133">
    <property type="entry name" value="RNA POLYMERASE ECF-TYPE SIGMA FACTO"/>
    <property type="match status" value="1"/>
</dbReference>
<dbReference type="AlphaFoldDB" id="F2NY18"/>
<dbReference type="GO" id="GO:0016987">
    <property type="term" value="F:sigma factor activity"/>
    <property type="evidence" value="ECO:0007669"/>
    <property type="project" value="UniProtKB-KW"/>
</dbReference>
<dbReference type="Pfam" id="PF04542">
    <property type="entry name" value="Sigma70_r2"/>
    <property type="match status" value="1"/>
</dbReference>
<dbReference type="KEGG" id="tsu:Tresu_0841"/>
<dbReference type="SUPFAM" id="SSF88659">
    <property type="entry name" value="Sigma3 and sigma4 domains of RNA polymerase sigma factors"/>
    <property type="match status" value="1"/>
</dbReference>
<dbReference type="CDD" id="cd06171">
    <property type="entry name" value="Sigma70_r4"/>
    <property type="match status" value="1"/>
</dbReference>
<evidence type="ECO:0000259" key="5">
    <source>
        <dbReference type="Pfam" id="PF04542"/>
    </source>
</evidence>
<keyword evidence="2" id="KW-0805">Transcription regulation</keyword>
<protein>
    <submittedName>
        <fullName evidence="7">RNA polymerase, sigma-24 subunit, ECF subfamily</fullName>
    </submittedName>
</protein>
<evidence type="ECO:0000256" key="3">
    <source>
        <dbReference type="ARBA" id="ARBA00023082"/>
    </source>
</evidence>
<dbReference type="HOGENOM" id="CLU_047691_3_0_12"/>
<dbReference type="InterPro" id="IPR007627">
    <property type="entry name" value="RNA_pol_sigma70_r2"/>
</dbReference>
<dbReference type="eggNOG" id="COG1595">
    <property type="taxonomic scope" value="Bacteria"/>
</dbReference>
<dbReference type="Gene3D" id="1.10.10.10">
    <property type="entry name" value="Winged helix-like DNA-binding domain superfamily/Winged helix DNA-binding domain"/>
    <property type="match status" value="1"/>
</dbReference>
<dbReference type="Gene3D" id="1.10.1740.10">
    <property type="match status" value="1"/>
</dbReference>
<comment type="similarity">
    <text evidence="1">Belongs to the sigma-70 factor family. ECF subfamily.</text>
</comment>
<accession>F2NY18</accession>
<evidence type="ECO:0000313" key="8">
    <source>
        <dbReference type="Proteomes" id="UP000006852"/>
    </source>
</evidence>
<feature type="domain" description="RNA polymerase sigma-70 region 2" evidence="5">
    <location>
        <begin position="15"/>
        <end position="67"/>
    </location>
</feature>
<dbReference type="PANTHER" id="PTHR43133:SF51">
    <property type="entry name" value="RNA POLYMERASE SIGMA FACTOR"/>
    <property type="match status" value="1"/>
</dbReference>
<dbReference type="NCBIfam" id="TIGR02937">
    <property type="entry name" value="sigma70-ECF"/>
    <property type="match status" value="1"/>
</dbReference>
<dbReference type="GO" id="GO:0006352">
    <property type="term" value="P:DNA-templated transcription initiation"/>
    <property type="evidence" value="ECO:0007669"/>
    <property type="project" value="InterPro"/>
</dbReference>
<reference evidence="7 8" key="1">
    <citation type="journal article" date="2011" name="Stand. Genomic Sci.">
        <title>Complete genome sequence of Treponema succinifaciens type strain (6091).</title>
        <authorList>
            <person name="Han C."/>
            <person name="Gronow S."/>
            <person name="Teshima H."/>
            <person name="Lapidus A."/>
            <person name="Nolan M."/>
            <person name="Lucas S."/>
            <person name="Hammon N."/>
            <person name="Deshpande S."/>
            <person name="Cheng J.F."/>
            <person name="Zeytun A."/>
            <person name="Tapia R."/>
            <person name="Goodwin L."/>
            <person name="Pitluck S."/>
            <person name="Liolios K."/>
            <person name="Pagani I."/>
            <person name="Ivanova N."/>
            <person name="Mavromatis K."/>
            <person name="Mikhailova N."/>
            <person name="Huntemann M."/>
            <person name="Pati A."/>
            <person name="Chen A."/>
            <person name="Palaniappan K."/>
            <person name="Land M."/>
            <person name="Hauser L."/>
            <person name="Brambilla E.M."/>
            <person name="Rohde M."/>
            <person name="Goker M."/>
            <person name="Woyke T."/>
            <person name="Bristow J."/>
            <person name="Eisen J.A."/>
            <person name="Markowitz V."/>
            <person name="Hugenholtz P."/>
            <person name="Kyrpides N.C."/>
            <person name="Klenk H.P."/>
            <person name="Detter J.C."/>
        </authorList>
    </citation>
    <scope>NUCLEOTIDE SEQUENCE [LARGE SCALE GENOMIC DNA]</scope>
    <source>
        <strain evidence="8">ATCC 33096 / DSM 2489 / 6091</strain>
    </source>
</reference>
<sequence>MNGSSRAFSKLTGFYYKRIFAIGMRFFHNQADAEDFAQNVFLKAYEKLSSFKGESLFSTWLTRIAFTTAMNQKERSHDAETLSDENLIPGKIKTPEEELIYSATVEALKGSLEILPERYAECVRLYFFNGMSHEEISKATGIPVNTIKSHIFRAKKILGKKLEDYR</sequence>
<evidence type="ECO:0000256" key="4">
    <source>
        <dbReference type="ARBA" id="ARBA00023163"/>
    </source>
</evidence>
<dbReference type="Pfam" id="PF08281">
    <property type="entry name" value="Sigma70_r4_2"/>
    <property type="match status" value="1"/>
</dbReference>
<evidence type="ECO:0000256" key="2">
    <source>
        <dbReference type="ARBA" id="ARBA00023015"/>
    </source>
</evidence>
<organism evidence="7 8">
    <name type="scientific">Treponema succinifaciens (strain ATCC 33096 / DSM 2489 / 6091)</name>
    <dbReference type="NCBI Taxonomy" id="869209"/>
    <lineage>
        <taxon>Bacteria</taxon>
        <taxon>Pseudomonadati</taxon>
        <taxon>Spirochaetota</taxon>
        <taxon>Spirochaetia</taxon>
        <taxon>Spirochaetales</taxon>
        <taxon>Treponemataceae</taxon>
        <taxon>Treponema</taxon>
    </lineage>
</organism>
<evidence type="ECO:0000256" key="1">
    <source>
        <dbReference type="ARBA" id="ARBA00010641"/>
    </source>
</evidence>
<dbReference type="InterPro" id="IPR039425">
    <property type="entry name" value="RNA_pol_sigma-70-like"/>
</dbReference>
<dbReference type="InterPro" id="IPR014284">
    <property type="entry name" value="RNA_pol_sigma-70_dom"/>
</dbReference>
<keyword evidence="3" id="KW-0731">Sigma factor</keyword>
<reference evidence="8" key="2">
    <citation type="submission" date="2011-04" db="EMBL/GenBank/DDBJ databases">
        <title>The complete genome of chromosome of Treponema succinifaciens DSM 2489.</title>
        <authorList>
            <person name="Lucas S."/>
            <person name="Copeland A."/>
            <person name="Lapidus A."/>
            <person name="Bruce D."/>
            <person name="Goodwin L."/>
            <person name="Pitluck S."/>
            <person name="Peters L."/>
            <person name="Kyrpides N."/>
            <person name="Mavromatis K."/>
            <person name="Ivanova N."/>
            <person name="Ovchinnikova G."/>
            <person name="Teshima H."/>
            <person name="Detter J.C."/>
            <person name="Tapia R."/>
            <person name="Han C."/>
            <person name="Land M."/>
            <person name="Hauser L."/>
            <person name="Markowitz V."/>
            <person name="Cheng J.-F."/>
            <person name="Hugenholtz P."/>
            <person name="Woyke T."/>
            <person name="Wu D."/>
            <person name="Gronow S."/>
            <person name="Wellnitz S."/>
            <person name="Brambilla E."/>
            <person name="Klenk H.-P."/>
            <person name="Eisen J.A."/>
        </authorList>
    </citation>
    <scope>NUCLEOTIDE SEQUENCE [LARGE SCALE GENOMIC DNA]</scope>
    <source>
        <strain evidence="8">ATCC 33096 / DSM 2489 / 6091</strain>
    </source>
</reference>
<dbReference type="InterPro" id="IPR013249">
    <property type="entry name" value="RNA_pol_sigma70_r4_t2"/>
</dbReference>
<proteinExistence type="inferred from homology"/>
<dbReference type="GO" id="GO:0003677">
    <property type="term" value="F:DNA binding"/>
    <property type="evidence" value="ECO:0007669"/>
    <property type="project" value="InterPro"/>
</dbReference>
<dbReference type="SUPFAM" id="SSF88946">
    <property type="entry name" value="Sigma2 domain of RNA polymerase sigma factors"/>
    <property type="match status" value="1"/>
</dbReference>
<keyword evidence="4" id="KW-0804">Transcription</keyword>
<dbReference type="InterPro" id="IPR036388">
    <property type="entry name" value="WH-like_DNA-bd_sf"/>
</dbReference>
<feature type="domain" description="RNA polymerase sigma factor 70 region 4 type 2" evidence="6">
    <location>
        <begin position="111"/>
        <end position="157"/>
    </location>
</feature>
<evidence type="ECO:0000259" key="6">
    <source>
        <dbReference type="Pfam" id="PF08281"/>
    </source>
</evidence>
<name>F2NY18_TRES6</name>
<dbReference type="Proteomes" id="UP000006852">
    <property type="component" value="Chromosome"/>
</dbReference>
<dbReference type="InterPro" id="IPR013324">
    <property type="entry name" value="RNA_pol_sigma_r3/r4-like"/>
</dbReference>
<evidence type="ECO:0000313" key="7">
    <source>
        <dbReference type="EMBL" id="AEB13769.1"/>
    </source>
</evidence>
<gene>
    <name evidence="7" type="ordered locus">Tresu_0841</name>
</gene>
<dbReference type="InterPro" id="IPR013325">
    <property type="entry name" value="RNA_pol_sigma_r2"/>
</dbReference>
<dbReference type="STRING" id="869209.Tresu_0841"/>
<keyword evidence="8" id="KW-1185">Reference proteome</keyword>